<feature type="chain" id="PRO_5046958030" evidence="2">
    <location>
        <begin position="19"/>
        <end position="206"/>
    </location>
</feature>
<feature type="signal peptide" evidence="2">
    <location>
        <begin position="1"/>
        <end position="18"/>
    </location>
</feature>
<keyword evidence="5" id="KW-1185">Reference proteome</keyword>
<evidence type="ECO:0000313" key="5">
    <source>
        <dbReference type="Proteomes" id="UP000831189"/>
    </source>
</evidence>
<evidence type="ECO:0000256" key="1">
    <source>
        <dbReference type="SAM" id="MobiDB-lite"/>
    </source>
</evidence>
<proteinExistence type="predicted"/>
<evidence type="ECO:0000313" key="4">
    <source>
        <dbReference type="EMBL" id="UPQ83083.1"/>
    </source>
</evidence>
<dbReference type="InterPro" id="IPR025392">
    <property type="entry name" value="DUF4124"/>
</dbReference>
<keyword evidence="2" id="KW-0732">Signal</keyword>
<feature type="domain" description="DUF4124" evidence="3">
    <location>
        <begin position="7"/>
        <end position="59"/>
    </location>
</feature>
<dbReference type="EMBL" id="CP096208">
    <property type="protein sequence ID" value="UPQ83083.1"/>
    <property type="molecule type" value="Genomic_DNA"/>
</dbReference>
<reference evidence="4 5" key="1">
    <citation type="submission" date="2022-04" db="EMBL/GenBank/DDBJ databases">
        <title>Pseudomonas knackmussii B09-2.</title>
        <authorList>
            <person name="Deng Y."/>
        </authorList>
    </citation>
    <scope>NUCLEOTIDE SEQUENCE [LARGE SCALE GENOMIC DNA]</scope>
    <source>
        <strain evidence="4 5">B09-2</strain>
    </source>
</reference>
<organism evidence="4 5">
    <name type="scientific">Pseudomonas knackmussii</name>
    <dbReference type="NCBI Taxonomy" id="65741"/>
    <lineage>
        <taxon>Bacteria</taxon>
        <taxon>Pseudomonadati</taxon>
        <taxon>Pseudomonadota</taxon>
        <taxon>Gammaproteobacteria</taxon>
        <taxon>Pseudomonadales</taxon>
        <taxon>Pseudomonadaceae</taxon>
        <taxon>Pseudomonas</taxon>
    </lineage>
</organism>
<evidence type="ECO:0000259" key="3">
    <source>
        <dbReference type="Pfam" id="PF13511"/>
    </source>
</evidence>
<dbReference type="Pfam" id="PF13511">
    <property type="entry name" value="DUF4124"/>
    <property type="match status" value="1"/>
</dbReference>
<dbReference type="Proteomes" id="UP000831189">
    <property type="component" value="Chromosome"/>
</dbReference>
<feature type="region of interest" description="Disordered" evidence="1">
    <location>
        <begin position="43"/>
        <end position="71"/>
    </location>
</feature>
<gene>
    <name evidence="4" type="ORF">M0M42_01320</name>
</gene>
<sequence length="206" mass="22541">MKAPTLFALAALALPASAGIYTYTDAQGNRVFTDRPGGRAVESVDARPVNSMPAPPPRQQSAPREAPPTPGFTYRRVEIIQPEADATLRNNAGNLSVTVTSEPALQPGHLYRLQLDGSPGVPDSSGPAFTLHNIDRGTHQVIVEVIDEQGRTLQRSTPRTFHLLRTSLAQRRMVNPCKKAEYGVRPECPLKDKPKEKKDIPFVPFL</sequence>
<evidence type="ECO:0000256" key="2">
    <source>
        <dbReference type="SAM" id="SignalP"/>
    </source>
</evidence>
<protein>
    <submittedName>
        <fullName evidence="4">DUF4124 domain-containing protein</fullName>
    </submittedName>
</protein>
<accession>A0ABY4KTN4</accession>
<name>A0ABY4KTN4_9PSED</name>